<proteinExistence type="inferred from homology"/>
<comment type="caution">
    <text evidence="6">The sequence shown here is derived from an EMBL/GenBank/DDBJ whole genome shotgun (WGS) entry which is preliminary data.</text>
</comment>
<dbReference type="PANTHER" id="PTHR21625">
    <property type="entry name" value="NYD-SP28 PROTEIN"/>
    <property type="match status" value="1"/>
</dbReference>
<evidence type="ECO:0000259" key="4">
    <source>
        <dbReference type="Pfam" id="PF14772"/>
    </source>
</evidence>
<evidence type="ECO:0000313" key="7">
    <source>
        <dbReference type="Proteomes" id="UP001607303"/>
    </source>
</evidence>
<feature type="domain" description="Dynein regulatory complex protein 1/2 N-terminal" evidence="4">
    <location>
        <begin position="87"/>
        <end position="188"/>
    </location>
</feature>
<evidence type="ECO:0000256" key="2">
    <source>
        <dbReference type="ARBA" id="ARBA00023054"/>
    </source>
</evidence>
<name>A0ABD2CLN1_VESMC</name>
<dbReference type="AlphaFoldDB" id="A0ABD2CLN1"/>
<protein>
    <submittedName>
        <fullName evidence="6">Dynein regulatory complex protein 1</fullName>
    </submittedName>
</protein>
<dbReference type="GO" id="GO:0035082">
    <property type="term" value="P:axoneme assembly"/>
    <property type="evidence" value="ECO:0007669"/>
    <property type="project" value="UniProtKB-ARBA"/>
</dbReference>
<feature type="domain" description="Dynein regulatory complex protein 1 C-terminal" evidence="5">
    <location>
        <begin position="725"/>
        <end position="783"/>
    </location>
</feature>
<dbReference type="EMBL" id="JAYRBN010000038">
    <property type="protein sequence ID" value="KAL2746007.1"/>
    <property type="molecule type" value="Genomic_DNA"/>
</dbReference>
<dbReference type="Pfam" id="PF14775">
    <property type="entry name" value="NYD-SP28_assoc"/>
    <property type="match status" value="1"/>
</dbReference>
<feature type="coiled-coil region" evidence="3">
    <location>
        <begin position="97"/>
        <end position="128"/>
    </location>
</feature>
<gene>
    <name evidence="6" type="ORF">V1477_005664</name>
</gene>
<comment type="similarity">
    <text evidence="1">Belongs to the DRC1 family.</text>
</comment>
<organism evidence="6 7">
    <name type="scientific">Vespula maculifrons</name>
    <name type="common">Eastern yellow jacket</name>
    <name type="synonym">Wasp</name>
    <dbReference type="NCBI Taxonomy" id="7453"/>
    <lineage>
        <taxon>Eukaryota</taxon>
        <taxon>Metazoa</taxon>
        <taxon>Ecdysozoa</taxon>
        <taxon>Arthropoda</taxon>
        <taxon>Hexapoda</taxon>
        <taxon>Insecta</taxon>
        <taxon>Pterygota</taxon>
        <taxon>Neoptera</taxon>
        <taxon>Endopterygota</taxon>
        <taxon>Hymenoptera</taxon>
        <taxon>Apocrita</taxon>
        <taxon>Aculeata</taxon>
        <taxon>Vespoidea</taxon>
        <taxon>Vespidae</taxon>
        <taxon>Vespinae</taxon>
        <taxon>Vespula</taxon>
    </lineage>
</organism>
<sequence>MIAKEKQLGNAEKVSMELSLSSSDPKIRKMFRRQRIQRRLSALHKDKGTDHIEIVKRTPIEKQILTSTEFLEQIKVEGEEVITNVRVANDARELERRKKVQETREALLDKLERDNEECMLKFKEIDEKWSDIFSSKDPLDIEEKMMRQNAKCLELLAKKDEIITGLKTELENADVQFTLDLKKQNEDIDVLIERIDRQLNIISEAYDKELDNINNVLDAERKSLLKTLEQKWKDFYEKLRNDNQDGIEKRKSIIHEYEEEMEKVMTEHHEEYRSQKITSSLENQDLQQKLQDMKALCMLNVEKLNYSYTVLKHKEEENTIMKNEQKRRINKLQDIMNELKKSYVKLEEDSRSEIQGLTKQVLKAHKNILELEEKSQYFTNINDKKYFQVWDMNVKRVNELVDKILTTDQIIHEEALGLPWQPPEVDILTKEDLPSYCTAINIINKEKTEAQEKRQMPIIYKKAVTFEDINLERRLLNHIMEHISKESSYLIDENIQKLLIPYTTENNIIIRLDNVFQALNIISEEEIQFLLNFFLPYTYCPDCAALDKTLDKITESSSSSSTYVTLSIYKSYIIITNDVPAVCGGEELDEEAAELVKTIKEEVFFQDVCSNVYTCVDTDYSQEYIPSVETTSSVSSEELHVPSTSSNYDKKNSWEEKEIGPRNQLICKKGHLLKIDASYVTRALKEFIEKYNFIKREETPESLKEKLLKKNVTISRSLTVEDIKEFWKRYRDLFPSDKECLWDGLLVGLKQYYETLKERQRLNNETEFLKKQNAELRRLLKTYTVEIESSAITDTEVSSSVKT</sequence>
<accession>A0ABD2CLN1</accession>
<evidence type="ECO:0000313" key="6">
    <source>
        <dbReference type="EMBL" id="KAL2746007.1"/>
    </source>
</evidence>
<evidence type="ECO:0000256" key="3">
    <source>
        <dbReference type="SAM" id="Coils"/>
    </source>
</evidence>
<feature type="coiled-coil region" evidence="3">
    <location>
        <begin position="322"/>
        <end position="374"/>
    </location>
</feature>
<evidence type="ECO:0000259" key="5">
    <source>
        <dbReference type="Pfam" id="PF14775"/>
    </source>
</evidence>
<keyword evidence="7" id="KW-1185">Reference proteome</keyword>
<dbReference type="PANTHER" id="PTHR21625:SF1">
    <property type="entry name" value="DYNEIN REGULATORY COMPLEX PROTEIN 1"/>
    <property type="match status" value="1"/>
</dbReference>
<evidence type="ECO:0000256" key="1">
    <source>
        <dbReference type="ARBA" id="ARBA00009688"/>
    </source>
</evidence>
<keyword evidence="2 3" id="KW-0175">Coiled coil</keyword>
<dbReference type="InterPro" id="IPR039750">
    <property type="entry name" value="DRC1/DRC2"/>
</dbReference>
<dbReference type="Proteomes" id="UP001607303">
    <property type="component" value="Unassembled WGS sequence"/>
</dbReference>
<dbReference type="InterPro" id="IPR029440">
    <property type="entry name" value="DRC1_C"/>
</dbReference>
<dbReference type="Pfam" id="PF14772">
    <property type="entry name" value="NYD-SP28"/>
    <property type="match status" value="1"/>
</dbReference>
<dbReference type="InterPro" id="IPR039505">
    <property type="entry name" value="DRC1/2_N"/>
</dbReference>
<reference evidence="6 7" key="1">
    <citation type="journal article" date="2024" name="Ann. Entomol. Soc. Am.">
        <title>Genomic analyses of the southern and eastern yellowjacket wasps (Hymenoptera: Vespidae) reveal evolutionary signatures of social life.</title>
        <authorList>
            <person name="Catto M.A."/>
            <person name="Caine P.B."/>
            <person name="Orr S.E."/>
            <person name="Hunt B.G."/>
            <person name="Goodisman M.A.D."/>
        </authorList>
    </citation>
    <scope>NUCLEOTIDE SEQUENCE [LARGE SCALE GENOMIC DNA]</scope>
    <source>
        <strain evidence="6">232</strain>
        <tissue evidence="6">Head and thorax</tissue>
    </source>
</reference>
<dbReference type="GO" id="GO:0065003">
    <property type="term" value="P:protein-containing complex assembly"/>
    <property type="evidence" value="ECO:0007669"/>
    <property type="project" value="UniProtKB-ARBA"/>
</dbReference>